<evidence type="ECO:0000313" key="2">
    <source>
        <dbReference type="Proteomes" id="UP000657918"/>
    </source>
</evidence>
<dbReference type="OrthoDB" id="5852090at2759"/>
<sequence length="148" mass="15885">MGSPATVGAILPNLSEASPKLGGKYMAQRHILRGLIGGITKHMALVTSTNLLWPLGKVTVNTLGNIRALLLNVNHDFALVSIKTNIIRNKSNVTACVTNNLFIVYLALGGDLSKDHNHVGLCTCLASNLAVWVLLKAGIEHRIRDLIT</sequence>
<protein>
    <submittedName>
        <fullName evidence="1">Uncharacterized protein</fullName>
    </submittedName>
</protein>
<accession>A0A835JID7</accession>
<dbReference type="EMBL" id="JADGMS010000014">
    <property type="protein sequence ID" value="KAF9669213.1"/>
    <property type="molecule type" value="Genomic_DNA"/>
</dbReference>
<comment type="caution">
    <text evidence="1">The sequence shown here is derived from an EMBL/GenBank/DDBJ whole genome shotgun (WGS) entry which is preliminary data.</text>
</comment>
<dbReference type="Proteomes" id="UP000657918">
    <property type="component" value="Unassembled WGS sequence"/>
</dbReference>
<dbReference type="AlphaFoldDB" id="A0A835JID7"/>
<keyword evidence="2" id="KW-1185">Reference proteome</keyword>
<organism evidence="1 2">
    <name type="scientific">Salix dunnii</name>
    <dbReference type="NCBI Taxonomy" id="1413687"/>
    <lineage>
        <taxon>Eukaryota</taxon>
        <taxon>Viridiplantae</taxon>
        <taxon>Streptophyta</taxon>
        <taxon>Embryophyta</taxon>
        <taxon>Tracheophyta</taxon>
        <taxon>Spermatophyta</taxon>
        <taxon>Magnoliopsida</taxon>
        <taxon>eudicotyledons</taxon>
        <taxon>Gunneridae</taxon>
        <taxon>Pentapetalae</taxon>
        <taxon>rosids</taxon>
        <taxon>fabids</taxon>
        <taxon>Malpighiales</taxon>
        <taxon>Salicaceae</taxon>
        <taxon>Saliceae</taxon>
        <taxon>Salix</taxon>
    </lineage>
</organism>
<evidence type="ECO:0000313" key="1">
    <source>
        <dbReference type="EMBL" id="KAF9669213.1"/>
    </source>
</evidence>
<name>A0A835JID7_9ROSI</name>
<reference evidence="1 2" key="1">
    <citation type="submission" date="2020-10" db="EMBL/GenBank/DDBJ databases">
        <title>Plant Genome Project.</title>
        <authorList>
            <person name="Zhang R.-G."/>
        </authorList>
    </citation>
    <scope>NUCLEOTIDE SEQUENCE [LARGE SCALE GENOMIC DNA]</scope>
    <source>
        <strain evidence="1">FAFU-HL-1</strain>
        <tissue evidence="1">Leaf</tissue>
    </source>
</reference>
<gene>
    <name evidence="1" type="ORF">SADUNF_Sadunf14G0084400</name>
</gene>
<proteinExistence type="predicted"/>